<keyword evidence="1" id="KW-1133">Transmembrane helix</keyword>
<feature type="transmembrane region" description="Helical" evidence="1">
    <location>
        <begin position="1645"/>
        <end position="1669"/>
    </location>
</feature>
<proteinExistence type="predicted"/>
<evidence type="ECO:0000313" key="2">
    <source>
        <dbReference type="EMBL" id="KAF0700801.1"/>
    </source>
</evidence>
<sequence>MIAPASLPWGPGVSAIPIAASKSKMDRVRVWAGLVYLVSSLSCSVWYVLLLGPSMANDLYWPHYNTTGYQVFLIDLLNIKLQTTSHDDSVDVLSVDATILKSYASSAVQPDFYNNYARRVLLSELNTLEKGIQGMRSTAPSRMASPYVQYCWVDFDRRWDIAHTDVRSQRCRQRYQNNAAVYLEFLARNVDWGEFLDANSNSWSIVIGSALAASPSGAKWLADRPTFSLVLAIDDEVAHLMALNLTRYDLQWHNEIQMGLVEQIWLQNTLNSRQPVPLKSMNHLWAPWTSINMFWNFRNDLGTLRTLNVSLIRSAPNYFQTVGGSDFFSSQLGLKDANGHYVAQTGVFYNQIGPFGSVDLLYVQVPASLAGLYAKFMQRVYEAQVHPEHLAEVQLTPFPPLFNQSGLTYYGGNLLCLKNPPTPFPQPPLAFDDACANAVRFTIVAAKKAILFSLFVTPAAQVEAICSLQESPNCIGPLAQSFTDLRTLGIDSTDVFKAVQQLRRDLPAIQFTQYAADASGMFILLQQPLLTSDPNWSFYGWLTLFDWAEGRREVLSIEGDNSTIVVMSDVALTFQMTIAAKSTVQSGPQAIYYLTVYTTCILLALGLAVLLCLARDGYRIHGQNVFMFHRVASFVWIGRPLLLLRGLTAMVVLATPRTLMTQSHHGYTSFVPTQLTMWETLLVASEALWVVFVATDMLLVFEPRGSVKYEAALATGLAWVTTVVLVMTEPLSPTVGLTRNCTTGNADEYLYCHSGIVTIGSWHRVLTFGWMNAVALVLAHGIVRFVTRGSKQATGSAPWYIHGAARAFFDVSTPGRRHAWDLDSVASVMSGSLPVKLSGRPYAFDVKMWVVHQSHRDGTMPQSGPSTRRVTFMSESKPWTWYVVLGLGVGYLGLSAVGSVSYIALSQINFANDFYWATFNMTGHHVAIADWFNLQLALDGNASAIRLDDPKYTTVDIDYANPALQVTSSPWYGARLQFEELNTLSVAIQGLRQTDGCAAPWISTQYCWLDFGRQWPMANSQARQQRCLSNVENGALYLEAVLRNIDRLEFYSCWGDAFNLAFEIELQKDDAGKQWLSNVQDAVLSVADEVSHWMTHGILHFMVQWQNYKLPGLINTYQIENAFGAQYAMTLSHSNGTFMIAAQESYKMYWTFASDLWAVNQNLTDIGGHSLIRTSASFAFANITMLNVLVQNRTLHLPMPAVYALVQNRIGPFGSIDMKNVPCPASLKALMAASLGIIRQTLSGNVSATTAYLDIAPALLGNHFALPSKFMNLSTWLAFGGHILCPEIGNTPIKLGLYQFTGRLVPCGQWSTTLLLPTKANILIAAIVSGLAHDLAKLDSVCAHDTDANLCLHGFLGPSVAFLDTFVSSNQMSTIQALAASATHKIRSIEPSLMQYVRENATQPMQMLTFTLLDPLDPTFDFWSWLHLLEWTTADREVVSFQGDAGAIHLLTEWTPPIRQQVQTSELPTTFTYYALGGAQYITAVLLGLSVLVLVYAATSRLHIEATNLFKVNRVAGIVWIGRPLLLLRSVTALCLLSTATLTLEIENHVSGFRVPRLPWYKTILGAGETTWLVYILNDVLTVWTTEYTASYAFPHSLLVWFVAAMFTLLQPVQHAVTIDRGCHIDHMDFQIVCSSGVVVIGQVTRLYCLMAIGVTGNVVVYILARLWVRTSRQDKRIQFQHLSSGARYFLNQSHWVHQGIYYIDPASAVLNGLVVVPWGDDSMHFIDVKLWRSFSTPTSSDVPPRFQRCLPLTE</sequence>
<reference evidence="2" key="2">
    <citation type="submission" date="2019-06" db="EMBL/GenBank/DDBJ databases">
        <title>Genomics analysis of Aphanomyces spp. identifies a new class of oomycete effector associated with host adaptation.</title>
        <authorList>
            <person name="Gaulin E."/>
        </authorList>
    </citation>
    <scope>NUCLEOTIDE SEQUENCE</scope>
    <source>
        <strain evidence="2">CBS 578.67</strain>
    </source>
</reference>
<feature type="transmembrane region" description="Helical" evidence="1">
    <location>
        <begin position="711"/>
        <end position="728"/>
    </location>
</feature>
<feature type="transmembrane region" description="Helical" evidence="1">
    <location>
        <begin position="30"/>
        <end position="49"/>
    </location>
</feature>
<feature type="transmembrane region" description="Helical" evidence="1">
    <location>
        <begin position="1518"/>
        <end position="1540"/>
    </location>
</feature>
<gene>
    <name evidence="3" type="primary">Aste57867_8692</name>
    <name evidence="2" type="ORF">As57867_008658</name>
    <name evidence="3" type="ORF">ASTE57867_8692</name>
</gene>
<dbReference type="EMBL" id="CAADRA010005133">
    <property type="protein sequence ID" value="VFT85578.1"/>
    <property type="molecule type" value="Genomic_DNA"/>
</dbReference>
<accession>A0A485KL53</accession>
<feature type="transmembrane region" description="Helical" evidence="1">
    <location>
        <begin position="1471"/>
        <end position="1497"/>
    </location>
</feature>
<keyword evidence="1" id="KW-0472">Membrane</keyword>
<reference evidence="3 4" key="1">
    <citation type="submission" date="2019-03" db="EMBL/GenBank/DDBJ databases">
        <authorList>
            <person name="Gaulin E."/>
            <person name="Dumas B."/>
        </authorList>
    </citation>
    <scope>NUCLEOTIDE SEQUENCE [LARGE SCALE GENOMIC DNA]</scope>
    <source>
        <strain evidence="3">CBS 568.67</strain>
    </source>
</reference>
<name>A0A485KL53_9STRA</name>
<dbReference type="Proteomes" id="UP000332933">
    <property type="component" value="Unassembled WGS sequence"/>
</dbReference>
<keyword evidence="4" id="KW-1185">Reference proteome</keyword>
<feature type="transmembrane region" description="Helical" evidence="1">
    <location>
        <begin position="590"/>
        <end position="613"/>
    </location>
</feature>
<feature type="transmembrane region" description="Helical" evidence="1">
    <location>
        <begin position="1560"/>
        <end position="1578"/>
    </location>
</feature>
<dbReference type="OrthoDB" id="79231at2759"/>
<dbReference type="EMBL" id="VJMH01005112">
    <property type="protein sequence ID" value="KAF0700801.1"/>
    <property type="molecule type" value="Genomic_DNA"/>
</dbReference>
<keyword evidence="1" id="KW-0812">Transmembrane</keyword>
<feature type="transmembrane region" description="Helical" evidence="1">
    <location>
        <begin position="768"/>
        <end position="786"/>
    </location>
</feature>
<evidence type="ECO:0000313" key="4">
    <source>
        <dbReference type="Proteomes" id="UP000332933"/>
    </source>
</evidence>
<evidence type="ECO:0000256" key="1">
    <source>
        <dbReference type="SAM" id="Phobius"/>
    </source>
</evidence>
<feature type="transmembrane region" description="Helical" evidence="1">
    <location>
        <begin position="634"/>
        <end position="655"/>
    </location>
</feature>
<organism evidence="3 4">
    <name type="scientific">Aphanomyces stellatus</name>
    <dbReference type="NCBI Taxonomy" id="120398"/>
    <lineage>
        <taxon>Eukaryota</taxon>
        <taxon>Sar</taxon>
        <taxon>Stramenopiles</taxon>
        <taxon>Oomycota</taxon>
        <taxon>Saprolegniomycetes</taxon>
        <taxon>Saprolegniales</taxon>
        <taxon>Verrucalvaceae</taxon>
        <taxon>Aphanomyces</taxon>
    </lineage>
</organism>
<feature type="transmembrane region" description="Helical" evidence="1">
    <location>
        <begin position="879"/>
        <end position="905"/>
    </location>
</feature>
<feature type="transmembrane region" description="Helical" evidence="1">
    <location>
        <begin position="1590"/>
        <end position="1610"/>
    </location>
</feature>
<evidence type="ECO:0000313" key="3">
    <source>
        <dbReference type="EMBL" id="VFT85578.1"/>
    </source>
</evidence>
<protein>
    <submittedName>
        <fullName evidence="3">Aste57867_8692 protein</fullName>
    </submittedName>
</protein>
<feature type="transmembrane region" description="Helical" evidence="1">
    <location>
        <begin position="675"/>
        <end position="699"/>
    </location>
</feature>